<evidence type="ECO:0000313" key="2">
    <source>
        <dbReference type="EMBL" id="CAL1701216.1"/>
    </source>
</evidence>
<protein>
    <submittedName>
        <fullName evidence="2">Uncharacterized protein</fullName>
    </submittedName>
</protein>
<proteinExistence type="predicted"/>
<accession>A0ABP1CZY0</accession>
<organism evidence="2 3">
    <name type="scientific">Somion occarium</name>
    <dbReference type="NCBI Taxonomy" id="3059160"/>
    <lineage>
        <taxon>Eukaryota</taxon>
        <taxon>Fungi</taxon>
        <taxon>Dikarya</taxon>
        <taxon>Basidiomycota</taxon>
        <taxon>Agaricomycotina</taxon>
        <taxon>Agaricomycetes</taxon>
        <taxon>Polyporales</taxon>
        <taxon>Cerrenaceae</taxon>
        <taxon>Somion</taxon>
    </lineage>
</organism>
<evidence type="ECO:0000313" key="3">
    <source>
        <dbReference type="Proteomes" id="UP001497453"/>
    </source>
</evidence>
<reference evidence="3" key="1">
    <citation type="submission" date="2024-04" db="EMBL/GenBank/DDBJ databases">
        <authorList>
            <person name="Shaw F."/>
            <person name="Minotto A."/>
        </authorList>
    </citation>
    <scope>NUCLEOTIDE SEQUENCE [LARGE SCALE GENOMIC DNA]</scope>
</reference>
<evidence type="ECO:0000256" key="1">
    <source>
        <dbReference type="SAM" id="MobiDB-lite"/>
    </source>
</evidence>
<sequence>MATPSSVIPPGYRFLRPGTMISDKARGLFDELVEELEKRDPDAHDMYIYNDFFNYAQLDLIDQQLTHIHTVIIKKDWKEAFHLLEALTIWQDGDANSWPMCDDGERTHLTARVFGAEWVTVVRGLKAQGILDTEHFPNLETLLEMATNWGDSMNALGDQCSPYPEVLRGIGRRLFKDKPADVIALETAREEEWIKSLHVAQQERVRENKKEMEEENEGAKPWYEEGSADEDLKDRHLTLSTNYKRWKDYLKDAPTMPLRGPPTWDLTEWTAEERAQFSFDQSDDSESEID</sequence>
<dbReference type="Proteomes" id="UP001497453">
    <property type="component" value="Chromosome 2"/>
</dbReference>
<name>A0ABP1CZY0_9APHY</name>
<gene>
    <name evidence="2" type="ORF">GFSPODELE1_LOCUS3486</name>
</gene>
<feature type="region of interest" description="Disordered" evidence="1">
    <location>
        <begin position="205"/>
        <end position="227"/>
    </location>
</feature>
<dbReference type="EMBL" id="OZ037945">
    <property type="protein sequence ID" value="CAL1701216.1"/>
    <property type="molecule type" value="Genomic_DNA"/>
</dbReference>
<keyword evidence="3" id="KW-1185">Reference proteome</keyword>